<dbReference type="FunFam" id="3.40.50.300:FF:002133">
    <property type="entry name" value="Ras family protein"/>
    <property type="match status" value="1"/>
</dbReference>
<dbReference type="SMART" id="SM00176">
    <property type="entry name" value="RAN"/>
    <property type="match status" value="1"/>
</dbReference>
<protein>
    <recommendedName>
        <fullName evidence="6">Ras-related protein Rab</fullName>
    </recommendedName>
</protein>
<keyword evidence="2 6" id="KW-0547">Nucleotide-binding</keyword>
<keyword evidence="5 6" id="KW-0636">Prenylation</keyword>
<dbReference type="InterPro" id="IPR030697">
    <property type="entry name" value="Rab29/Rab38/Rab32"/>
</dbReference>
<dbReference type="GO" id="GO:0005525">
    <property type="term" value="F:GTP binding"/>
    <property type="evidence" value="ECO:0007669"/>
    <property type="project" value="UniProtKB-UniRule"/>
</dbReference>
<dbReference type="OMA" id="NNFIGWT"/>
<dbReference type="GO" id="GO:0005764">
    <property type="term" value="C:lysosome"/>
    <property type="evidence" value="ECO:0007669"/>
    <property type="project" value="TreeGrafter"/>
</dbReference>
<dbReference type="GO" id="GO:0003924">
    <property type="term" value="F:GTPase activity"/>
    <property type="evidence" value="ECO:0007669"/>
    <property type="project" value="UniProtKB-UniRule"/>
</dbReference>
<dbReference type="PANTHER" id="PTHR47981:SF42">
    <property type="entry name" value="RAS-RELATED PROTEIN RAB-7L1-LIKE ISOFORM X1"/>
    <property type="match status" value="1"/>
</dbReference>
<dbReference type="GO" id="GO:0008333">
    <property type="term" value="P:endosome to lysosome transport"/>
    <property type="evidence" value="ECO:0007669"/>
    <property type="project" value="TreeGrafter"/>
</dbReference>
<dbReference type="OrthoDB" id="245989at2759"/>
<dbReference type="NCBIfam" id="TIGR00231">
    <property type="entry name" value="small_GTP"/>
    <property type="match status" value="1"/>
</dbReference>
<dbReference type="Proteomes" id="UP000887567">
    <property type="component" value="Unplaced"/>
</dbReference>
<evidence type="ECO:0000256" key="4">
    <source>
        <dbReference type="ARBA" id="ARBA00023288"/>
    </source>
</evidence>
<dbReference type="AlphaFoldDB" id="A0A913XJ36"/>
<dbReference type="KEGG" id="epa:110243319"/>
<dbReference type="GO" id="GO:0005802">
    <property type="term" value="C:trans-Golgi network"/>
    <property type="evidence" value="ECO:0007669"/>
    <property type="project" value="UniProtKB-UniRule"/>
</dbReference>
<dbReference type="PROSITE" id="PS51421">
    <property type="entry name" value="RAS"/>
    <property type="match status" value="1"/>
</dbReference>
<dbReference type="Gene3D" id="3.40.50.300">
    <property type="entry name" value="P-loop containing nucleotide triphosphate hydrolases"/>
    <property type="match status" value="1"/>
</dbReference>
<keyword evidence="6" id="KW-0472">Membrane</keyword>
<evidence type="ECO:0000313" key="8">
    <source>
        <dbReference type="Proteomes" id="UP000887567"/>
    </source>
</evidence>
<dbReference type="SMART" id="SM00174">
    <property type="entry name" value="RHO"/>
    <property type="match status" value="1"/>
</dbReference>
<evidence type="ECO:0000256" key="2">
    <source>
        <dbReference type="ARBA" id="ARBA00022741"/>
    </source>
</evidence>
<dbReference type="SUPFAM" id="SSF52540">
    <property type="entry name" value="P-loop containing nucleoside triphosphate hydrolases"/>
    <property type="match status" value="1"/>
</dbReference>
<evidence type="ECO:0000256" key="1">
    <source>
        <dbReference type="ARBA" id="ARBA00006270"/>
    </source>
</evidence>
<proteinExistence type="inferred from homology"/>
<evidence type="ECO:0000256" key="5">
    <source>
        <dbReference type="ARBA" id="ARBA00023289"/>
    </source>
</evidence>
<dbReference type="EnsemblMetazoa" id="XM_021049409.2">
    <property type="protein sequence ID" value="XP_020905068.1"/>
    <property type="gene ID" value="LOC110243319"/>
</dbReference>
<dbReference type="SMART" id="SM00175">
    <property type="entry name" value="RAB"/>
    <property type="match status" value="1"/>
</dbReference>
<comment type="similarity">
    <text evidence="1 6">Belongs to the small GTPase superfamily. Rab family.</text>
</comment>
<dbReference type="RefSeq" id="XP_020905068.1">
    <property type="nucleotide sequence ID" value="XM_021049409.2"/>
</dbReference>
<evidence type="ECO:0000256" key="6">
    <source>
        <dbReference type="RuleBase" id="RU367128"/>
    </source>
</evidence>
<dbReference type="PROSITE" id="PS51419">
    <property type="entry name" value="RAB"/>
    <property type="match status" value="1"/>
</dbReference>
<dbReference type="PRINTS" id="PR00449">
    <property type="entry name" value="RASTRNSFRMNG"/>
</dbReference>
<keyword evidence="4 6" id="KW-0449">Lipoprotein</keyword>
<name>A0A913XJ36_EXADI</name>
<dbReference type="InterPro" id="IPR027417">
    <property type="entry name" value="P-loop_NTPase"/>
</dbReference>
<dbReference type="PANTHER" id="PTHR47981">
    <property type="entry name" value="RAB FAMILY"/>
    <property type="match status" value="1"/>
</dbReference>
<keyword evidence="8" id="KW-1185">Reference proteome</keyword>
<dbReference type="GeneID" id="110243319"/>
<evidence type="ECO:0000313" key="7">
    <source>
        <dbReference type="EnsemblMetazoa" id="XP_020905068.1"/>
    </source>
</evidence>
<comment type="function">
    <text evidence="6">The small GTPases Rab are key regulators in vesicle trafficking.</text>
</comment>
<sequence>MSSEVLFKVLIIGDALVGKTSFVQKYVHGNPRREYKPTIGVDFALKVIRWSDDMTVRLQLWDIAGQERFTSMTRVYYKGAAACVIMFDLTSPHTFYSTIRWKQDLDSKCTLPGGRTIPCILAGNKSDLTSRPVPKETIDKICKEHSFLGWTEMSVKDDSNVSESMEYLIKELVQNHLAELDQTDGDGDGSVDRGGFIQLTNPKAQTERRLCC</sequence>
<dbReference type="Pfam" id="PF00071">
    <property type="entry name" value="Ras"/>
    <property type="match status" value="1"/>
</dbReference>
<dbReference type="InterPro" id="IPR001806">
    <property type="entry name" value="Small_GTPase"/>
</dbReference>
<dbReference type="GO" id="GO:0090385">
    <property type="term" value="P:phagosome-lysosome fusion"/>
    <property type="evidence" value="ECO:0007669"/>
    <property type="project" value="TreeGrafter"/>
</dbReference>
<dbReference type="GO" id="GO:0045335">
    <property type="term" value="C:phagocytic vesicle"/>
    <property type="evidence" value="ECO:0007669"/>
    <property type="project" value="TreeGrafter"/>
</dbReference>
<dbReference type="GO" id="GO:0016020">
    <property type="term" value="C:membrane"/>
    <property type="evidence" value="ECO:0007669"/>
    <property type="project" value="UniProtKB-SubCell"/>
</dbReference>
<reference evidence="7" key="1">
    <citation type="submission" date="2022-11" db="UniProtKB">
        <authorList>
            <consortium name="EnsemblMetazoa"/>
        </authorList>
    </citation>
    <scope>IDENTIFICATION</scope>
</reference>
<dbReference type="GO" id="GO:0005770">
    <property type="term" value="C:late endosome"/>
    <property type="evidence" value="ECO:0007669"/>
    <property type="project" value="TreeGrafter"/>
</dbReference>
<keyword evidence="3 6" id="KW-0342">GTP-binding</keyword>
<comment type="subcellular location">
    <subcellularLocation>
        <location evidence="6">Membrane</location>
        <topology evidence="6">Lipid-anchor</topology>
    </subcellularLocation>
</comment>
<evidence type="ECO:0000256" key="3">
    <source>
        <dbReference type="ARBA" id="ARBA00023134"/>
    </source>
</evidence>
<dbReference type="SMART" id="SM00173">
    <property type="entry name" value="RAS"/>
    <property type="match status" value="1"/>
</dbReference>
<dbReference type="InterPro" id="IPR005225">
    <property type="entry name" value="Small_GTP-bd"/>
</dbReference>
<organism evidence="7 8">
    <name type="scientific">Exaiptasia diaphana</name>
    <name type="common">Tropical sea anemone</name>
    <name type="synonym">Aiptasia pulchella</name>
    <dbReference type="NCBI Taxonomy" id="2652724"/>
    <lineage>
        <taxon>Eukaryota</taxon>
        <taxon>Metazoa</taxon>
        <taxon>Cnidaria</taxon>
        <taxon>Anthozoa</taxon>
        <taxon>Hexacorallia</taxon>
        <taxon>Actiniaria</taxon>
        <taxon>Aiptasiidae</taxon>
        <taxon>Exaiptasia</taxon>
    </lineage>
</organism>
<dbReference type="CDD" id="cd04107">
    <property type="entry name" value="Rab32_Rab38"/>
    <property type="match status" value="1"/>
</dbReference>
<accession>A0A913XJ36</accession>